<comment type="similarity">
    <text evidence="2">Belongs to the GTP-binding SRP family.</text>
</comment>
<sequence>MKIKKFHAKTFSEVLKMVKKDLGPDAVILSSEQLKENMVEVVAAVDYGGIKLSEPSCAAEKPTDLSELKSEVERLKEALVQMKKSGYEMKLPDKKLRILKLLLKRSVKEEFALRLCEKAGNAESLLNVLTEEIKTMDTLSEKKAVMLIGPTGVGKTSTLAKLASQAIRSGKRIAIITLDTYRIGAVEQLRFFARILG</sequence>
<dbReference type="GO" id="GO:0003924">
    <property type="term" value="F:GTPase activity"/>
    <property type="evidence" value="ECO:0007669"/>
    <property type="project" value="TreeGrafter"/>
</dbReference>
<evidence type="ECO:0000256" key="1">
    <source>
        <dbReference type="ARBA" id="ARBA00004170"/>
    </source>
</evidence>
<dbReference type="InterPro" id="IPR000897">
    <property type="entry name" value="SRP54_GTPase_dom"/>
</dbReference>
<proteinExistence type="inferred from homology"/>
<evidence type="ECO:0000256" key="4">
    <source>
        <dbReference type="ARBA" id="ARBA00023134"/>
    </source>
</evidence>
<keyword evidence="5" id="KW-0472">Membrane</keyword>
<feature type="non-terminal residue" evidence="7">
    <location>
        <position position="197"/>
    </location>
</feature>
<dbReference type="InterPro" id="IPR027417">
    <property type="entry name" value="P-loop_NTPase"/>
</dbReference>
<organism evidence="7">
    <name type="scientific">hydrothermal vent metagenome</name>
    <dbReference type="NCBI Taxonomy" id="652676"/>
    <lineage>
        <taxon>unclassified sequences</taxon>
        <taxon>metagenomes</taxon>
        <taxon>ecological metagenomes</taxon>
    </lineage>
</organism>
<dbReference type="SUPFAM" id="SSF52540">
    <property type="entry name" value="P-loop containing nucleoside triphosphate hydrolases"/>
    <property type="match status" value="1"/>
</dbReference>
<keyword evidence="7" id="KW-0966">Cell projection</keyword>
<protein>
    <submittedName>
        <fullName evidence="7">Flagellar biosynthesis protein FlhF</fullName>
    </submittedName>
</protein>
<reference evidence="7" key="1">
    <citation type="submission" date="2018-06" db="EMBL/GenBank/DDBJ databases">
        <authorList>
            <person name="Zhirakovskaya E."/>
        </authorList>
    </citation>
    <scope>NUCLEOTIDE SEQUENCE</scope>
</reference>
<name>A0A3B1CF88_9ZZZZ</name>
<evidence type="ECO:0000313" key="7">
    <source>
        <dbReference type="EMBL" id="VAX28869.1"/>
    </source>
</evidence>
<dbReference type="GO" id="GO:0005525">
    <property type="term" value="F:GTP binding"/>
    <property type="evidence" value="ECO:0007669"/>
    <property type="project" value="UniProtKB-KW"/>
</dbReference>
<dbReference type="Pfam" id="PF00448">
    <property type="entry name" value="SRP54"/>
    <property type="match status" value="1"/>
</dbReference>
<keyword evidence="3" id="KW-0547">Nucleotide-binding</keyword>
<dbReference type="GO" id="GO:0005047">
    <property type="term" value="F:signal recognition particle binding"/>
    <property type="evidence" value="ECO:0007669"/>
    <property type="project" value="TreeGrafter"/>
</dbReference>
<accession>A0A3B1CF88</accession>
<dbReference type="EMBL" id="UOGI01000033">
    <property type="protein sequence ID" value="VAX28869.1"/>
    <property type="molecule type" value="Genomic_DNA"/>
</dbReference>
<keyword evidence="7" id="KW-0969">Cilium</keyword>
<gene>
    <name evidence="7" type="ORF">MNBD_NITROSPIRAE03-757</name>
</gene>
<dbReference type="AlphaFoldDB" id="A0A3B1CF88"/>
<feature type="domain" description="SRP54-type proteins GTP-binding" evidence="6">
    <location>
        <begin position="143"/>
        <end position="195"/>
    </location>
</feature>
<evidence type="ECO:0000256" key="3">
    <source>
        <dbReference type="ARBA" id="ARBA00022741"/>
    </source>
</evidence>
<evidence type="ECO:0000256" key="2">
    <source>
        <dbReference type="ARBA" id="ARBA00008531"/>
    </source>
</evidence>
<evidence type="ECO:0000259" key="6">
    <source>
        <dbReference type="Pfam" id="PF00448"/>
    </source>
</evidence>
<dbReference type="GO" id="GO:0006614">
    <property type="term" value="P:SRP-dependent cotranslational protein targeting to membrane"/>
    <property type="evidence" value="ECO:0007669"/>
    <property type="project" value="InterPro"/>
</dbReference>
<dbReference type="PANTHER" id="PTHR43134:SF3">
    <property type="entry name" value="FLAGELLAR BIOSYNTHESIS PROTEIN FLHF"/>
    <property type="match status" value="1"/>
</dbReference>
<dbReference type="Gene3D" id="1.20.120.1380">
    <property type="entry name" value="Flagellar FlhF biosynthesis protein, N domain"/>
    <property type="match status" value="1"/>
</dbReference>
<comment type="subcellular location">
    <subcellularLocation>
        <location evidence="1">Membrane</location>
        <topology evidence="1">Peripheral membrane protein</topology>
    </subcellularLocation>
</comment>
<evidence type="ECO:0000256" key="5">
    <source>
        <dbReference type="ARBA" id="ARBA00023136"/>
    </source>
</evidence>
<keyword evidence="7" id="KW-0282">Flagellum</keyword>
<dbReference type="PANTHER" id="PTHR43134">
    <property type="entry name" value="SIGNAL RECOGNITION PARTICLE RECEPTOR SUBUNIT ALPHA"/>
    <property type="match status" value="1"/>
</dbReference>
<dbReference type="GO" id="GO:0005886">
    <property type="term" value="C:plasma membrane"/>
    <property type="evidence" value="ECO:0007669"/>
    <property type="project" value="TreeGrafter"/>
</dbReference>
<dbReference type="Gene3D" id="3.40.50.300">
    <property type="entry name" value="P-loop containing nucleotide triphosphate hydrolases"/>
    <property type="match status" value="1"/>
</dbReference>
<keyword evidence="4" id="KW-0342">GTP-binding</keyword>